<evidence type="ECO:0000256" key="7">
    <source>
        <dbReference type="ARBA" id="ARBA00022840"/>
    </source>
</evidence>
<gene>
    <name evidence="13" type="ORF">F8566_19165</name>
</gene>
<dbReference type="SUPFAM" id="SSF55874">
    <property type="entry name" value="ATPase domain of HSP90 chaperone/DNA topoisomerase II/histidine kinase"/>
    <property type="match status" value="1"/>
</dbReference>
<dbReference type="Pfam" id="PF07730">
    <property type="entry name" value="HisKA_3"/>
    <property type="match status" value="1"/>
</dbReference>
<reference evidence="13 14" key="1">
    <citation type="submission" date="2019-09" db="EMBL/GenBank/DDBJ databases">
        <title>Actinomadura physcomitrii sp. nov., a novel actinomycete isolated from moss [Physcomitrium sphaericum (Ludw) Fuernr].</title>
        <authorList>
            <person name="Zhuang X."/>
            <person name="Liu C."/>
        </authorList>
    </citation>
    <scope>NUCLEOTIDE SEQUENCE [LARGE SCALE GENOMIC DNA]</scope>
    <source>
        <strain evidence="13 14">HMC1</strain>
    </source>
</reference>
<sequence>MSSAPAGTWFDATAVIQAAHDQARSRTLDTRRPWLLDGAVTAVTTAIMVFPPSDETFSTSAAGRPAALPWLVGAALVTPLLWRRRAPERSFVAIIAVIAVGLLLGVSQDTFAVLLVGLYAATLYGHPAFLPWAAGLALVGMLLTVFPSLPGSFALRVVFVGVAITAAVALGLATRSRHAYLRAMEERAARLEIERDQRAQLAIAEERARISREMHDVIGHNLAVIIGLADGAAALSRTVPERGTEALTNISGIGRQALTELRGLLGVLQDGTAELAPQPGLTDLDPLFAHLQAAGLPVRFRASGPLDALPTGLQVVLHRIIQESLTNTLKHGGPGTAATLAADADRIHLAINDTGTGGPASPADGGRGLPGIMERAALYGGVATAGPRPGGGWTVTAEFPAPALPASKDRP</sequence>
<keyword evidence="6 13" id="KW-0418">Kinase</keyword>
<dbReference type="CDD" id="cd16917">
    <property type="entry name" value="HATPase_UhpB-NarQ-NarX-like"/>
    <property type="match status" value="1"/>
</dbReference>
<keyword evidence="9" id="KW-0472">Membrane</keyword>
<comment type="catalytic activity">
    <reaction evidence="1">
        <text>ATP + protein L-histidine = ADP + protein N-phospho-L-histidine.</text>
        <dbReference type="EC" id="2.7.13.3"/>
    </reaction>
</comment>
<dbReference type="RefSeq" id="WP_151561653.1">
    <property type="nucleotide sequence ID" value="NZ_WBMT01000008.1"/>
</dbReference>
<dbReference type="GO" id="GO:0016020">
    <property type="term" value="C:membrane"/>
    <property type="evidence" value="ECO:0007669"/>
    <property type="project" value="InterPro"/>
</dbReference>
<dbReference type="Pfam" id="PF02518">
    <property type="entry name" value="HATPase_c"/>
    <property type="match status" value="1"/>
</dbReference>
<dbReference type="InterPro" id="IPR055558">
    <property type="entry name" value="DUF7134"/>
</dbReference>
<dbReference type="GO" id="GO:0000155">
    <property type="term" value="F:phosphorelay sensor kinase activity"/>
    <property type="evidence" value="ECO:0007669"/>
    <property type="project" value="InterPro"/>
</dbReference>
<keyword evidence="8" id="KW-0902">Two-component regulatory system</keyword>
<accession>A0A6H9Z1N1</accession>
<comment type="caution">
    <text evidence="13">The sequence shown here is derived from an EMBL/GenBank/DDBJ whole genome shotgun (WGS) entry which is preliminary data.</text>
</comment>
<dbReference type="PANTHER" id="PTHR24421">
    <property type="entry name" value="NITRATE/NITRITE SENSOR PROTEIN NARX-RELATED"/>
    <property type="match status" value="1"/>
</dbReference>
<evidence type="ECO:0000256" key="2">
    <source>
        <dbReference type="ARBA" id="ARBA00012438"/>
    </source>
</evidence>
<dbReference type="Gene3D" id="1.20.5.1930">
    <property type="match status" value="1"/>
</dbReference>
<keyword evidence="14" id="KW-1185">Reference proteome</keyword>
<feature type="transmembrane region" description="Helical" evidence="9">
    <location>
        <begin position="34"/>
        <end position="50"/>
    </location>
</feature>
<dbReference type="EMBL" id="WBMT01000008">
    <property type="protein sequence ID" value="KAB2347994.1"/>
    <property type="molecule type" value="Genomic_DNA"/>
</dbReference>
<keyword evidence="7" id="KW-0067">ATP-binding</keyword>
<evidence type="ECO:0000256" key="6">
    <source>
        <dbReference type="ARBA" id="ARBA00022777"/>
    </source>
</evidence>
<dbReference type="InterPro" id="IPR036890">
    <property type="entry name" value="HATPase_C_sf"/>
</dbReference>
<evidence type="ECO:0000256" key="4">
    <source>
        <dbReference type="ARBA" id="ARBA00022679"/>
    </source>
</evidence>
<dbReference type="GO" id="GO:0005524">
    <property type="term" value="F:ATP binding"/>
    <property type="evidence" value="ECO:0007669"/>
    <property type="project" value="UniProtKB-KW"/>
</dbReference>
<proteinExistence type="predicted"/>
<feature type="domain" description="Signal transduction histidine kinase subgroup 3 dimerisation and phosphoacceptor" evidence="11">
    <location>
        <begin position="206"/>
        <end position="271"/>
    </location>
</feature>
<dbReference type="InterPro" id="IPR011712">
    <property type="entry name" value="Sig_transdc_His_kin_sub3_dim/P"/>
</dbReference>
<dbReference type="Gene3D" id="3.30.565.10">
    <property type="entry name" value="Histidine kinase-like ATPase, C-terminal domain"/>
    <property type="match status" value="1"/>
</dbReference>
<evidence type="ECO:0000259" key="11">
    <source>
        <dbReference type="Pfam" id="PF07730"/>
    </source>
</evidence>
<dbReference type="InterPro" id="IPR050482">
    <property type="entry name" value="Sensor_HK_TwoCompSys"/>
</dbReference>
<evidence type="ECO:0000313" key="14">
    <source>
        <dbReference type="Proteomes" id="UP000468735"/>
    </source>
</evidence>
<feature type="domain" description="Histidine kinase/HSP90-like ATPase" evidence="10">
    <location>
        <begin position="314"/>
        <end position="402"/>
    </location>
</feature>
<evidence type="ECO:0000256" key="5">
    <source>
        <dbReference type="ARBA" id="ARBA00022741"/>
    </source>
</evidence>
<evidence type="ECO:0000259" key="10">
    <source>
        <dbReference type="Pfam" id="PF02518"/>
    </source>
</evidence>
<evidence type="ECO:0000256" key="3">
    <source>
        <dbReference type="ARBA" id="ARBA00022553"/>
    </source>
</evidence>
<dbReference type="GO" id="GO:0046983">
    <property type="term" value="F:protein dimerization activity"/>
    <property type="evidence" value="ECO:0007669"/>
    <property type="project" value="InterPro"/>
</dbReference>
<feature type="transmembrane region" description="Helical" evidence="9">
    <location>
        <begin position="153"/>
        <end position="173"/>
    </location>
</feature>
<dbReference type="AlphaFoldDB" id="A0A6H9Z1N1"/>
<feature type="transmembrane region" description="Helical" evidence="9">
    <location>
        <begin position="94"/>
        <end position="122"/>
    </location>
</feature>
<keyword evidence="9" id="KW-1133">Transmembrane helix</keyword>
<evidence type="ECO:0000256" key="1">
    <source>
        <dbReference type="ARBA" id="ARBA00000085"/>
    </source>
</evidence>
<keyword evidence="5" id="KW-0547">Nucleotide-binding</keyword>
<feature type="domain" description="DUF7134" evidence="12">
    <location>
        <begin position="31"/>
        <end position="178"/>
    </location>
</feature>
<dbReference type="InterPro" id="IPR003594">
    <property type="entry name" value="HATPase_dom"/>
</dbReference>
<dbReference type="EC" id="2.7.13.3" evidence="2"/>
<evidence type="ECO:0000256" key="8">
    <source>
        <dbReference type="ARBA" id="ARBA00023012"/>
    </source>
</evidence>
<keyword evidence="9" id="KW-0812">Transmembrane</keyword>
<dbReference type="OrthoDB" id="227596at2"/>
<organism evidence="13 14">
    <name type="scientific">Actinomadura rudentiformis</name>
    <dbReference type="NCBI Taxonomy" id="359158"/>
    <lineage>
        <taxon>Bacteria</taxon>
        <taxon>Bacillati</taxon>
        <taxon>Actinomycetota</taxon>
        <taxon>Actinomycetes</taxon>
        <taxon>Streptosporangiales</taxon>
        <taxon>Thermomonosporaceae</taxon>
        <taxon>Actinomadura</taxon>
    </lineage>
</organism>
<dbReference type="PANTHER" id="PTHR24421:SF10">
    <property type="entry name" value="NITRATE_NITRITE SENSOR PROTEIN NARQ"/>
    <property type="match status" value="1"/>
</dbReference>
<dbReference type="Pfam" id="PF23539">
    <property type="entry name" value="DUF7134"/>
    <property type="match status" value="1"/>
</dbReference>
<keyword evidence="3" id="KW-0597">Phosphoprotein</keyword>
<dbReference type="Proteomes" id="UP000468735">
    <property type="component" value="Unassembled WGS sequence"/>
</dbReference>
<keyword evidence="4" id="KW-0808">Transferase</keyword>
<evidence type="ECO:0000313" key="13">
    <source>
        <dbReference type="EMBL" id="KAB2347994.1"/>
    </source>
</evidence>
<evidence type="ECO:0000256" key="9">
    <source>
        <dbReference type="SAM" id="Phobius"/>
    </source>
</evidence>
<evidence type="ECO:0000259" key="12">
    <source>
        <dbReference type="Pfam" id="PF23539"/>
    </source>
</evidence>
<feature type="transmembrane region" description="Helical" evidence="9">
    <location>
        <begin position="128"/>
        <end position="146"/>
    </location>
</feature>
<protein>
    <recommendedName>
        <fullName evidence="2">histidine kinase</fullName>
        <ecNumber evidence="2">2.7.13.3</ecNumber>
    </recommendedName>
</protein>
<feature type="transmembrane region" description="Helical" evidence="9">
    <location>
        <begin position="62"/>
        <end position="82"/>
    </location>
</feature>
<name>A0A6H9Z1N1_9ACTN</name>